<reference evidence="1" key="1">
    <citation type="submission" date="2019-08" db="EMBL/GenBank/DDBJ databases">
        <authorList>
            <person name="Kucharzyk K."/>
            <person name="Murdoch R.W."/>
            <person name="Higgins S."/>
            <person name="Loffler F."/>
        </authorList>
    </citation>
    <scope>NUCLEOTIDE SEQUENCE</scope>
</reference>
<sequence>MVHSVDAILRAGGMRAFTERFQYDFSASALADLEVALARLADDNEVGLDARADFSRGNAFKALLMHDSRDGDCSVKMPAGLFVIIRGGGGHAR</sequence>
<gene>
    <name evidence="1" type="ORF">SDC9_94779</name>
</gene>
<proteinExistence type="predicted"/>
<comment type="caution">
    <text evidence="1">The sequence shown here is derived from an EMBL/GenBank/DDBJ whole genome shotgun (WGS) entry which is preliminary data.</text>
</comment>
<evidence type="ECO:0000313" key="1">
    <source>
        <dbReference type="EMBL" id="MPM48057.1"/>
    </source>
</evidence>
<protein>
    <submittedName>
        <fullName evidence="1">Uncharacterized protein</fullName>
    </submittedName>
</protein>
<name>A0A645A4Q7_9ZZZZ</name>
<organism evidence="1">
    <name type="scientific">bioreactor metagenome</name>
    <dbReference type="NCBI Taxonomy" id="1076179"/>
    <lineage>
        <taxon>unclassified sequences</taxon>
        <taxon>metagenomes</taxon>
        <taxon>ecological metagenomes</taxon>
    </lineage>
</organism>
<dbReference type="EMBL" id="VSSQ01011935">
    <property type="protein sequence ID" value="MPM48057.1"/>
    <property type="molecule type" value="Genomic_DNA"/>
</dbReference>
<accession>A0A645A4Q7</accession>
<dbReference type="AlphaFoldDB" id="A0A645A4Q7"/>